<proteinExistence type="predicted"/>
<dbReference type="Pfam" id="PF00535">
    <property type="entry name" value="Glycos_transf_2"/>
    <property type="match status" value="1"/>
</dbReference>
<dbReference type="PANTHER" id="PTHR43685:SF2">
    <property type="entry name" value="GLYCOSYLTRANSFERASE 2-LIKE DOMAIN-CONTAINING PROTEIN"/>
    <property type="match status" value="1"/>
</dbReference>
<dbReference type="InterPro" id="IPR001173">
    <property type="entry name" value="Glyco_trans_2-like"/>
</dbReference>
<organism evidence="2 3">
    <name type="scientific">Sulfurovum riftiae</name>
    <dbReference type="NCBI Taxonomy" id="1630136"/>
    <lineage>
        <taxon>Bacteria</taxon>
        <taxon>Pseudomonadati</taxon>
        <taxon>Campylobacterota</taxon>
        <taxon>Epsilonproteobacteria</taxon>
        <taxon>Campylobacterales</taxon>
        <taxon>Sulfurovaceae</taxon>
        <taxon>Sulfurovum</taxon>
    </lineage>
</organism>
<dbReference type="Proteomes" id="UP000075359">
    <property type="component" value="Unassembled WGS sequence"/>
</dbReference>
<protein>
    <recommendedName>
        <fullName evidence="1">Glycosyltransferase 2-like domain-containing protein</fullName>
    </recommendedName>
</protein>
<reference evidence="2 3" key="1">
    <citation type="submission" date="2015-11" db="EMBL/GenBank/DDBJ databases">
        <title>Draft genome of Sulfurovum riftiae 1812E, a member of the Epsilonproteobacteria isolated from the tube of the deep-sea hydrothermal vent tubewom Riftia pachyptila.</title>
        <authorList>
            <person name="Vetriani C."/>
            <person name="Giovannelli D."/>
        </authorList>
    </citation>
    <scope>NUCLEOTIDE SEQUENCE [LARGE SCALE GENOMIC DNA]</scope>
    <source>
        <strain evidence="2 3">1812E</strain>
    </source>
</reference>
<evidence type="ECO:0000313" key="2">
    <source>
        <dbReference type="EMBL" id="KYJ85562.1"/>
    </source>
</evidence>
<keyword evidence="3" id="KW-1185">Reference proteome</keyword>
<dbReference type="AlphaFoldDB" id="A0A151CDF7"/>
<name>A0A151CDF7_9BACT</name>
<sequence>MIMKKINKVTVIIPTYNAEKFIGRCIDTVISQIYENVEIIAIDDGSSDNTINILKEFKKIKVLENETNQGPAYSRTKGLMQASGEYVAFLDADDYWDEDFISATVAFLEKYEDAVAVSTGYIGIDLKGGTVEKPKLSEEDKAYYGEKGNICPDFFEFWSTYFGVLTGTVMMRTSVAQQTKGQRSELRLTEKI</sequence>
<dbReference type="PANTHER" id="PTHR43685">
    <property type="entry name" value="GLYCOSYLTRANSFERASE"/>
    <property type="match status" value="1"/>
</dbReference>
<evidence type="ECO:0000259" key="1">
    <source>
        <dbReference type="Pfam" id="PF00535"/>
    </source>
</evidence>
<dbReference type="InterPro" id="IPR029044">
    <property type="entry name" value="Nucleotide-diphossugar_trans"/>
</dbReference>
<evidence type="ECO:0000313" key="3">
    <source>
        <dbReference type="Proteomes" id="UP000075359"/>
    </source>
</evidence>
<accession>A0A151CDF7</accession>
<dbReference type="EMBL" id="LNKT01000071">
    <property type="protein sequence ID" value="KYJ85562.1"/>
    <property type="molecule type" value="Genomic_DNA"/>
</dbReference>
<dbReference type="STRING" id="1630136.AS592_00525"/>
<comment type="caution">
    <text evidence="2">The sequence shown here is derived from an EMBL/GenBank/DDBJ whole genome shotgun (WGS) entry which is preliminary data.</text>
</comment>
<dbReference type="OrthoDB" id="9786172at2"/>
<dbReference type="SUPFAM" id="SSF53448">
    <property type="entry name" value="Nucleotide-diphospho-sugar transferases"/>
    <property type="match status" value="1"/>
</dbReference>
<dbReference type="InterPro" id="IPR050834">
    <property type="entry name" value="Glycosyltransf_2"/>
</dbReference>
<dbReference type="CDD" id="cd00761">
    <property type="entry name" value="Glyco_tranf_GTA_type"/>
    <property type="match status" value="1"/>
</dbReference>
<gene>
    <name evidence="2" type="ORF">AS592_00525</name>
</gene>
<dbReference type="Gene3D" id="3.90.550.10">
    <property type="entry name" value="Spore Coat Polysaccharide Biosynthesis Protein SpsA, Chain A"/>
    <property type="match status" value="1"/>
</dbReference>
<feature type="domain" description="Glycosyltransferase 2-like" evidence="1">
    <location>
        <begin position="10"/>
        <end position="130"/>
    </location>
</feature>